<evidence type="ECO:0000313" key="2">
    <source>
        <dbReference type="Proteomes" id="UP001064048"/>
    </source>
</evidence>
<gene>
    <name evidence="1" type="ORF">MSG28_002940</name>
</gene>
<reference evidence="1 2" key="1">
    <citation type="journal article" date="2022" name="Genome Biol. Evol.">
        <title>The Spruce Budworm Genome: Reconstructing the Evolutionary History of Antifreeze Proteins.</title>
        <authorList>
            <person name="Beliveau C."/>
            <person name="Gagne P."/>
            <person name="Picq S."/>
            <person name="Vernygora O."/>
            <person name="Keeling C.I."/>
            <person name="Pinkney K."/>
            <person name="Doucet D."/>
            <person name="Wen F."/>
            <person name="Johnston J.S."/>
            <person name="Maaroufi H."/>
            <person name="Boyle B."/>
            <person name="Laroche J."/>
            <person name="Dewar K."/>
            <person name="Juretic N."/>
            <person name="Blackburn G."/>
            <person name="Nisole A."/>
            <person name="Brunet B."/>
            <person name="Brandao M."/>
            <person name="Lumley L."/>
            <person name="Duan J."/>
            <person name="Quan G."/>
            <person name="Lucarotti C.J."/>
            <person name="Roe A.D."/>
            <person name="Sperling F.A.H."/>
            <person name="Levesque R.C."/>
            <person name="Cusson M."/>
        </authorList>
    </citation>
    <scope>NUCLEOTIDE SEQUENCE [LARGE SCALE GENOMIC DNA]</scope>
    <source>
        <strain evidence="1">Glfc:IPQL:Cfum</strain>
    </source>
</reference>
<accession>A0ACC0JJZ1</accession>
<proteinExistence type="predicted"/>
<name>A0ACC0JJZ1_CHOFU</name>
<keyword evidence="2" id="KW-1185">Reference proteome</keyword>
<organism evidence="1 2">
    <name type="scientific">Choristoneura fumiferana</name>
    <name type="common">Spruce budworm moth</name>
    <name type="synonym">Archips fumiferana</name>
    <dbReference type="NCBI Taxonomy" id="7141"/>
    <lineage>
        <taxon>Eukaryota</taxon>
        <taxon>Metazoa</taxon>
        <taxon>Ecdysozoa</taxon>
        <taxon>Arthropoda</taxon>
        <taxon>Hexapoda</taxon>
        <taxon>Insecta</taxon>
        <taxon>Pterygota</taxon>
        <taxon>Neoptera</taxon>
        <taxon>Endopterygota</taxon>
        <taxon>Lepidoptera</taxon>
        <taxon>Glossata</taxon>
        <taxon>Ditrysia</taxon>
        <taxon>Tortricoidea</taxon>
        <taxon>Tortricidae</taxon>
        <taxon>Tortricinae</taxon>
        <taxon>Choristoneura</taxon>
    </lineage>
</organism>
<evidence type="ECO:0000313" key="1">
    <source>
        <dbReference type="EMBL" id="KAI8424467.1"/>
    </source>
</evidence>
<dbReference type="Proteomes" id="UP001064048">
    <property type="component" value="Chromosome 4"/>
</dbReference>
<dbReference type="EMBL" id="CM046104">
    <property type="protein sequence ID" value="KAI8424467.1"/>
    <property type="molecule type" value="Genomic_DNA"/>
</dbReference>
<protein>
    <submittedName>
        <fullName evidence="1">Uncharacterized protein</fullName>
    </submittedName>
</protein>
<comment type="caution">
    <text evidence="1">The sequence shown here is derived from an EMBL/GenBank/DDBJ whole genome shotgun (WGS) entry which is preliminary data.</text>
</comment>
<sequence length="207" mass="22774">MVLNHQLGPIDQYRSYLPLNKSHNYYSHSFAGESNVYTLGTIGAHRVVTTKLPSVGRTREAMTAAGNTTTRLLGIFQKVEYVFLVGVGGGVPHYTDFAQHVRLGDVVVSTPAPDLPDKSVYVFCEKAERNEKGGWDYEIKPYKPASFLLQDIAIRLAQSQAPWDSYVDEGISDYRDGTRGKDWQPHAALAAAAVMKAIVAAMDPPTD</sequence>